<evidence type="ECO:0000313" key="1">
    <source>
        <dbReference type="EMBL" id="CAG8848054.1"/>
    </source>
</evidence>
<organism evidence="1 2">
    <name type="scientific">Gigaspora margarita</name>
    <dbReference type="NCBI Taxonomy" id="4874"/>
    <lineage>
        <taxon>Eukaryota</taxon>
        <taxon>Fungi</taxon>
        <taxon>Fungi incertae sedis</taxon>
        <taxon>Mucoromycota</taxon>
        <taxon>Glomeromycotina</taxon>
        <taxon>Glomeromycetes</taxon>
        <taxon>Diversisporales</taxon>
        <taxon>Gigasporaceae</taxon>
        <taxon>Gigaspora</taxon>
    </lineage>
</organism>
<evidence type="ECO:0000313" key="2">
    <source>
        <dbReference type="Proteomes" id="UP000789901"/>
    </source>
</evidence>
<feature type="non-terminal residue" evidence="1">
    <location>
        <position position="1"/>
    </location>
</feature>
<dbReference type="EMBL" id="CAJVQB010090400">
    <property type="protein sequence ID" value="CAG8848054.1"/>
    <property type="molecule type" value="Genomic_DNA"/>
</dbReference>
<accession>A0ABN7X7X5</accession>
<sequence length="75" mass="8468">VDINEINPYAKSKDNQLVNIIKKVNNSNLIIVNKIKSIDSYDLEGKNYIGQVIYWSHDDKRDNGTVKGTALGFLT</sequence>
<proteinExistence type="predicted"/>
<dbReference type="Proteomes" id="UP000789901">
    <property type="component" value="Unassembled WGS sequence"/>
</dbReference>
<reference evidence="1 2" key="1">
    <citation type="submission" date="2021-06" db="EMBL/GenBank/DDBJ databases">
        <authorList>
            <person name="Kallberg Y."/>
            <person name="Tangrot J."/>
            <person name="Rosling A."/>
        </authorList>
    </citation>
    <scope>NUCLEOTIDE SEQUENCE [LARGE SCALE GENOMIC DNA]</scope>
    <source>
        <strain evidence="1 2">120-4 pot B 10/14</strain>
    </source>
</reference>
<comment type="caution">
    <text evidence="1">The sequence shown here is derived from an EMBL/GenBank/DDBJ whole genome shotgun (WGS) entry which is preliminary data.</text>
</comment>
<keyword evidence="2" id="KW-1185">Reference proteome</keyword>
<gene>
    <name evidence="1" type="ORF">GMARGA_LOCUS38990</name>
</gene>
<protein>
    <submittedName>
        <fullName evidence="1">39144_t:CDS:1</fullName>
    </submittedName>
</protein>
<name>A0ABN7X7X5_GIGMA</name>